<dbReference type="Pfam" id="PF00583">
    <property type="entry name" value="Acetyltransf_1"/>
    <property type="match status" value="1"/>
</dbReference>
<gene>
    <name evidence="4" type="ORF">QNA08_05420</name>
</gene>
<dbReference type="EMBL" id="JASJEV010000002">
    <property type="protein sequence ID" value="MDJ1157670.1"/>
    <property type="molecule type" value="Genomic_DNA"/>
</dbReference>
<keyword evidence="5" id="KW-1185">Reference proteome</keyword>
<keyword evidence="1" id="KW-0808">Transferase</keyword>
<comment type="caution">
    <text evidence="4">The sequence shown here is derived from an EMBL/GenBank/DDBJ whole genome shotgun (WGS) entry which is preliminary data.</text>
</comment>
<dbReference type="PROSITE" id="PS51186">
    <property type="entry name" value="GNAT"/>
    <property type="match status" value="1"/>
</dbReference>
<dbReference type="InterPro" id="IPR050832">
    <property type="entry name" value="Bact_Acetyltransf"/>
</dbReference>
<dbReference type="InterPro" id="IPR016181">
    <property type="entry name" value="Acyl_CoA_acyltransferase"/>
</dbReference>
<evidence type="ECO:0000313" key="4">
    <source>
        <dbReference type="EMBL" id="MDJ1157670.1"/>
    </source>
</evidence>
<sequence>MTIVVRQANHNDAAAVARLYAAAWLETYRGVVSEHVLHAQAERVQAEGTPGLSDDAGPSTAAYVAEFRGEVIGFGTCGPVRGEALGTSGEIYAVYVTRRYQFRGIGSRLMGVMARHLLRHGLGSVGLWVARDNVAAVAFARALGAVITGARAELDPHFPVTELAITWSETRDLTLWDDESEAAVRDRAARGAFLAGYGQQLAHSCR</sequence>
<reference evidence="4 5" key="1">
    <citation type="submission" date="2023-05" db="EMBL/GenBank/DDBJ databases">
        <title>Chelatococcus sp. nov., a moderately thermophilic bacterium isolated from hot spring microbial mat.</title>
        <authorList>
            <person name="Hu C.-J."/>
            <person name="Li W.-J."/>
        </authorList>
    </citation>
    <scope>NUCLEOTIDE SEQUENCE [LARGE SCALE GENOMIC DNA]</scope>
    <source>
        <strain evidence="4 5">SYSU G07232</strain>
    </source>
</reference>
<dbReference type="Gene3D" id="3.40.630.30">
    <property type="match status" value="1"/>
</dbReference>
<dbReference type="SUPFAM" id="SSF55729">
    <property type="entry name" value="Acyl-CoA N-acyltransferases (Nat)"/>
    <property type="match status" value="1"/>
</dbReference>
<dbReference type="RefSeq" id="WP_283739647.1">
    <property type="nucleotide sequence ID" value="NZ_JASJEV010000002.1"/>
</dbReference>
<protein>
    <submittedName>
        <fullName evidence="4">GNAT family N-acetyltransferase</fullName>
    </submittedName>
</protein>
<evidence type="ECO:0000259" key="3">
    <source>
        <dbReference type="PROSITE" id="PS51186"/>
    </source>
</evidence>
<keyword evidence="2" id="KW-0012">Acyltransferase</keyword>
<name>A0ABT7AE74_9HYPH</name>
<evidence type="ECO:0000256" key="2">
    <source>
        <dbReference type="ARBA" id="ARBA00023315"/>
    </source>
</evidence>
<proteinExistence type="predicted"/>
<dbReference type="Proteomes" id="UP001321492">
    <property type="component" value="Unassembled WGS sequence"/>
</dbReference>
<dbReference type="InterPro" id="IPR000182">
    <property type="entry name" value="GNAT_dom"/>
</dbReference>
<organism evidence="4 5">
    <name type="scientific">Chelatococcus albus</name>
    <dbReference type="NCBI Taxonomy" id="3047466"/>
    <lineage>
        <taxon>Bacteria</taxon>
        <taxon>Pseudomonadati</taxon>
        <taxon>Pseudomonadota</taxon>
        <taxon>Alphaproteobacteria</taxon>
        <taxon>Hyphomicrobiales</taxon>
        <taxon>Chelatococcaceae</taxon>
        <taxon>Chelatococcus</taxon>
    </lineage>
</organism>
<dbReference type="CDD" id="cd04301">
    <property type="entry name" value="NAT_SF"/>
    <property type="match status" value="1"/>
</dbReference>
<dbReference type="PANTHER" id="PTHR43877">
    <property type="entry name" value="AMINOALKYLPHOSPHONATE N-ACETYLTRANSFERASE-RELATED-RELATED"/>
    <property type="match status" value="1"/>
</dbReference>
<accession>A0ABT7AE74</accession>
<evidence type="ECO:0000256" key="1">
    <source>
        <dbReference type="ARBA" id="ARBA00022679"/>
    </source>
</evidence>
<feature type="domain" description="N-acetyltransferase" evidence="3">
    <location>
        <begin position="3"/>
        <end position="172"/>
    </location>
</feature>
<evidence type="ECO:0000313" key="5">
    <source>
        <dbReference type="Proteomes" id="UP001321492"/>
    </source>
</evidence>